<dbReference type="OrthoDB" id="6613063at2759"/>
<keyword evidence="2" id="KW-1185">Reference proteome</keyword>
<dbReference type="HOGENOM" id="CLU_032165_2_0_1"/>
<dbReference type="AlphaFoldDB" id="G4TZN6"/>
<dbReference type="eggNOG" id="ENOG502SV4Z">
    <property type="taxonomic scope" value="Eukaryota"/>
</dbReference>
<protein>
    <submittedName>
        <fullName evidence="1">Uncharacterized protein</fullName>
    </submittedName>
</protein>
<evidence type="ECO:0000313" key="2">
    <source>
        <dbReference type="Proteomes" id="UP000007148"/>
    </source>
</evidence>
<accession>G4TZN6</accession>
<sequence length="369" mass="43614">MKLPCFHLYRQNKRRHNGRHRKFKIQVTAELTKTTPSSIVRAMPDVWTASHKFTAESWLFWLTWVAPCVLKGHLPTEHYNHHLLFSKIIKRVTSRELTEADVDELDVWTRQWHTEYERLYYRYKYSRLSAYPLTIHHLIHMAGDTRACGPLARVWEFVTERIMGLVALSVTSRRFPFSQLANTLRYTGQMRMIAIRYGLEDKLNFFPQHRNYNKIGRGEQHFPDIDETTILISPYQRAYKWSDKHRLLAAIYFKTWLDLSARDVDIAKKLKKRVKRRGKFRVKGEQAVTRSVYGMESVLEDSSRDSSFVRLELYPDENASDIDTPDVPFHQVFDGQLLYIVKVTLKKSNSIVNRKEHTAILGKWTSPKR</sequence>
<dbReference type="Proteomes" id="UP000007148">
    <property type="component" value="Unassembled WGS sequence"/>
</dbReference>
<reference evidence="1 2" key="1">
    <citation type="journal article" date="2011" name="PLoS Pathog.">
        <title>Endophytic Life Strategies Decoded by Genome and Transcriptome Analyses of the Mutualistic Root Symbiont Piriformospora indica.</title>
        <authorList>
            <person name="Zuccaro A."/>
            <person name="Lahrmann U."/>
            <person name="Guldener U."/>
            <person name="Langen G."/>
            <person name="Pfiffi S."/>
            <person name="Biedenkopf D."/>
            <person name="Wong P."/>
            <person name="Samans B."/>
            <person name="Grimm C."/>
            <person name="Basiewicz M."/>
            <person name="Murat C."/>
            <person name="Martin F."/>
            <person name="Kogel K.H."/>
        </authorList>
    </citation>
    <scope>NUCLEOTIDE SEQUENCE [LARGE SCALE GENOMIC DNA]</scope>
    <source>
        <strain evidence="1 2">DSM 11827</strain>
    </source>
</reference>
<organism evidence="1 2">
    <name type="scientific">Serendipita indica (strain DSM 11827)</name>
    <name type="common">Root endophyte fungus</name>
    <name type="synonym">Piriformospora indica</name>
    <dbReference type="NCBI Taxonomy" id="1109443"/>
    <lineage>
        <taxon>Eukaryota</taxon>
        <taxon>Fungi</taxon>
        <taxon>Dikarya</taxon>
        <taxon>Basidiomycota</taxon>
        <taxon>Agaricomycotina</taxon>
        <taxon>Agaricomycetes</taxon>
        <taxon>Sebacinales</taxon>
        <taxon>Serendipitaceae</taxon>
        <taxon>Serendipita</taxon>
    </lineage>
</organism>
<evidence type="ECO:0000313" key="1">
    <source>
        <dbReference type="EMBL" id="CCA76779.1"/>
    </source>
</evidence>
<comment type="caution">
    <text evidence="1">The sequence shown here is derived from an EMBL/GenBank/DDBJ whole genome shotgun (WGS) entry which is preliminary data.</text>
</comment>
<dbReference type="EMBL" id="CAFZ01000995">
    <property type="protein sequence ID" value="CCA76779.1"/>
    <property type="molecule type" value="Genomic_DNA"/>
</dbReference>
<proteinExistence type="predicted"/>
<name>G4TZN6_SERID</name>
<dbReference type="PANTHER" id="PTHR46579:SF1">
    <property type="entry name" value="F5_8 TYPE C DOMAIN-CONTAINING PROTEIN"/>
    <property type="match status" value="1"/>
</dbReference>
<dbReference type="PANTHER" id="PTHR46579">
    <property type="entry name" value="F5/8 TYPE C DOMAIN-CONTAINING PROTEIN-RELATED"/>
    <property type="match status" value="1"/>
</dbReference>
<dbReference type="InParanoid" id="G4TZN6"/>
<gene>
    <name evidence="1" type="ORF">PIIN_10766</name>
</gene>